<feature type="transmembrane region" description="Helical" evidence="7">
    <location>
        <begin position="64"/>
        <end position="82"/>
    </location>
</feature>
<accession>A0A852SLI5</accession>
<dbReference type="Pfam" id="PF07690">
    <property type="entry name" value="MFS_1"/>
    <property type="match status" value="1"/>
</dbReference>
<keyword evidence="3" id="KW-1003">Cell membrane</keyword>
<feature type="transmembrane region" description="Helical" evidence="7">
    <location>
        <begin position="420"/>
        <end position="442"/>
    </location>
</feature>
<evidence type="ECO:0000256" key="1">
    <source>
        <dbReference type="ARBA" id="ARBA00004651"/>
    </source>
</evidence>
<evidence type="ECO:0000256" key="3">
    <source>
        <dbReference type="ARBA" id="ARBA00022475"/>
    </source>
</evidence>
<evidence type="ECO:0000256" key="2">
    <source>
        <dbReference type="ARBA" id="ARBA00022448"/>
    </source>
</evidence>
<comment type="subcellular location">
    <subcellularLocation>
        <location evidence="1">Cell membrane</location>
        <topology evidence="1">Multi-pass membrane protein</topology>
    </subcellularLocation>
</comment>
<feature type="transmembrane region" description="Helical" evidence="7">
    <location>
        <begin position="372"/>
        <end position="399"/>
    </location>
</feature>
<dbReference type="PANTHER" id="PTHR42718">
    <property type="entry name" value="MAJOR FACILITATOR SUPERFAMILY MULTIDRUG TRANSPORTER MFSC"/>
    <property type="match status" value="1"/>
</dbReference>
<protein>
    <submittedName>
        <fullName evidence="9">EmrB/QacA subfamily drug resistance transporter</fullName>
    </submittedName>
</protein>
<evidence type="ECO:0000259" key="8">
    <source>
        <dbReference type="PROSITE" id="PS50850"/>
    </source>
</evidence>
<feature type="transmembrane region" description="Helical" evidence="7">
    <location>
        <begin position="153"/>
        <end position="177"/>
    </location>
</feature>
<dbReference type="GO" id="GO:0005886">
    <property type="term" value="C:plasma membrane"/>
    <property type="evidence" value="ECO:0007669"/>
    <property type="project" value="UniProtKB-SubCell"/>
</dbReference>
<keyword evidence="6 7" id="KW-0472">Membrane</keyword>
<feature type="transmembrane region" description="Helical" evidence="7">
    <location>
        <begin position="27"/>
        <end position="49"/>
    </location>
</feature>
<proteinExistence type="predicted"/>
<evidence type="ECO:0000256" key="6">
    <source>
        <dbReference type="ARBA" id="ARBA00023136"/>
    </source>
</evidence>
<dbReference type="AlphaFoldDB" id="A0A852SLI5"/>
<evidence type="ECO:0000313" key="10">
    <source>
        <dbReference type="Proteomes" id="UP000549913"/>
    </source>
</evidence>
<feature type="transmembrane region" description="Helical" evidence="7">
    <location>
        <begin position="216"/>
        <end position="233"/>
    </location>
</feature>
<dbReference type="RefSeq" id="WP_179547086.1">
    <property type="nucleotide sequence ID" value="NZ_BSEW01000001.1"/>
</dbReference>
<feature type="transmembrane region" description="Helical" evidence="7">
    <location>
        <begin position="94"/>
        <end position="113"/>
    </location>
</feature>
<evidence type="ECO:0000313" key="9">
    <source>
        <dbReference type="EMBL" id="NYD69831.1"/>
    </source>
</evidence>
<feature type="transmembrane region" description="Helical" evidence="7">
    <location>
        <begin position="448"/>
        <end position="467"/>
    </location>
</feature>
<comment type="caution">
    <text evidence="9">The sequence shown here is derived from an EMBL/GenBank/DDBJ whole genome shotgun (WGS) entry which is preliminary data.</text>
</comment>
<sequence>MTPADRATSVTVPASSGRERPPVRMRAAVIVLLTANFTLAVDFSILGVALPRIGADLGFGTAELQWIVTAFALCAAGFTLFFGRVADLVGRRRLFLIGIALLGASSLVAGLAADPATLLGARVGQGLATAMVTPAALALLTTMFPEGPARSRVLGLSGALMAAGFTIGAALGGLLTGTVSWRWAFYVNVVVAVAVLIVAPFVLTETRAGRRPRLDAPGAVTVTLALVSLVSGITTAGQKGWGDPFAWGAVLVAAVLIAVFLRIESRVAEPLVAPALLRRPNIAWGNLAGLVAFATWTSMVFPLTLYLQEVLDYGAITTGLIFAWLGVGTVVGGLIAPRIIGRTSARTAIVAGLLVQAAATLPLAFVTDSPGWIVPLLAAVFVGGVANLVAIVAFTVSSTAGVPAGEQGLATGLITLSQQVGIALGTPVMAAIVTAFAGATLLPGIRSAIGVNAAIAVATAILVAVFLRRRR</sequence>
<dbReference type="PANTHER" id="PTHR42718:SF46">
    <property type="entry name" value="BLR6921 PROTEIN"/>
    <property type="match status" value="1"/>
</dbReference>
<name>A0A852SLI5_9MICO</name>
<dbReference type="PRINTS" id="PR01036">
    <property type="entry name" value="TCRTETB"/>
</dbReference>
<feature type="transmembrane region" description="Helical" evidence="7">
    <location>
        <begin position="183"/>
        <end position="204"/>
    </location>
</feature>
<keyword evidence="2" id="KW-0813">Transport</keyword>
<evidence type="ECO:0000256" key="7">
    <source>
        <dbReference type="SAM" id="Phobius"/>
    </source>
</evidence>
<dbReference type="Gene3D" id="1.20.1720.10">
    <property type="entry name" value="Multidrug resistance protein D"/>
    <property type="match status" value="1"/>
</dbReference>
<gene>
    <name evidence="9" type="ORF">BJ984_000989</name>
</gene>
<feature type="transmembrane region" description="Helical" evidence="7">
    <location>
        <begin position="245"/>
        <end position="263"/>
    </location>
</feature>
<dbReference type="EMBL" id="JACCBM010000001">
    <property type="protein sequence ID" value="NYD69831.1"/>
    <property type="molecule type" value="Genomic_DNA"/>
</dbReference>
<dbReference type="InterPro" id="IPR020846">
    <property type="entry name" value="MFS_dom"/>
</dbReference>
<dbReference type="Proteomes" id="UP000549913">
    <property type="component" value="Unassembled WGS sequence"/>
</dbReference>
<feature type="transmembrane region" description="Helical" evidence="7">
    <location>
        <begin position="313"/>
        <end position="336"/>
    </location>
</feature>
<keyword evidence="10" id="KW-1185">Reference proteome</keyword>
<dbReference type="SUPFAM" id="SSF103473">
    <property type="entry name" value="MFS general substrate transporter"/>
    <property type="match status" value="1"/>
</dbReference>
<dbReference type="PROSITE" id="PS50850">
    <property type="entry name" value="MFS"/>
    <property type="match status" value="1"/>
</dbReference>
<feature type="transmembrane region" description="Helical" evidence="7">
    <location>
        <begin position="348"/>
        <end position="366"/>
    </location>
</feature>
<feature type="transmembrane region" description="Helical" evidence="7">
    <location>
        <begin position="119"/>
        <end position="141"/>
    </location>
</feature>
<dbReference type="Gene3D" id="1.20.1250.20">
    <property type="entry name" value="MFS general substrate transporter like domains"/>
    <property type="match status" value="1"/>
</dbReference>
<dbReference type="InterPro" id="IPR036259">
    <property type="entry name" value="MFS_trans_sf"/>
</dbReference>
<dbReference type="InterPro" id="IPR011701">
    <property type="entry name" value="MFS"/>
</dbReference>
<organism evidence="9 10">
    <name type="scientific">Herbiconiux flava</name>
    <dbReference type="NCBI Taxonomy" id="881268"/>
    <lineage>
        <taxon>Bacteria</taxon>
        <taxon>Bacillati</taxon>
        <taxon>Actinomycetota</taxon>
        <taxon>Actinomycetes</taxon>
        <taxon>Micrococcales</taxon>
        <taxon>Microbacteriaceae</taxon>
        <taxon>Herbiconiux</taxon>
    </lineage>
</organism>
<dbReference type="GO" id="GO:0022857">
    <property type="term" value="F:transmembrane transporter activity"/>
    <property type="evidence" value="ECO:0007669"/>
    <property type="project" value="InterPro"/>
</dbReference>
<reference evidence="9 10" key="1">
    <citation type="submission" date="2020-07" db="EMBL/GenBank/DDBJ databases">
        <title>Sequencing the genomes of 1000 actinobacteria strains.</title>
        <authorList>
            <person name="Klenk H.-P."/>
        </authorList>
    </citation>
    <scope>NUCLEOTIDE SEQUENCE [LARGE SCALE GENOMIC DNA]</scope>
    <source>
        <strain evidence="9 10">DSM 26474</strain>
    </source>
</reference>
<evidence type="ECO:0000256" key="5">
    <source>
        <dbReference type="ARBA" id="ARBA00022989"/>
    </source>
</evidence>
<dbReference type="CDD" id="cd17321">
    <property type="entry name" value="MFS_MMR_MDR_like"/>
    <property type="match status" value="1"/>
</dbReference>
<feature type="domain" description="Major facilitator superfamily (MFS) profile" evidence="8">
    <location>
        <begin position="28"/>
        <end position="471"/>
    </location>
</feature>
<feature type="transmembrane region" description="Helical" evidence="7">
    <location>
        <begin position="284"/>
        <end position="307"/>
    </location>
</feature>
<keyword evidence="4 7" id="KW-0812">Transmembrane</keyword>
<keyword evidence="5 7" id="KW-1133">Transmembrane helix</keyword>
<evidence type="ECO:0000256" key="4">
    <source>
        <dbReference type="ARBA" id="ARBA00022692"/>
    </source>
</evidence>